<feature type="compositionally biased region" description="Pro residues" evidence="3">
    <location>
        <begin position="813"/>
        <end position="822"/>
    </location>
</feature>
<comment type="caution">
    <text evidence="5">The sequence shown here is derived from an EMBL/GenBank/DDBJ whole genome shotgun (WGS) entry which is preliminary data.</text>
</comment>
<evidence type="ECO:0000256" key="2">
    <source>
        <dbReference type="PROSITE-ProRule" id="PRU00192"/>
    </source>
</evidence>
<feature type="compositionally biased region" description="Basic and acidic residues" evidence="3">
    <location>
        <begin position="233"/>
        <end position="257"/>
    </location>
</feature>
<evidence type="ECO:0000256" key="3">
    <source>
        <dbReference type="SAM" id="MobiDB-lite"/>
    </source>
</evidence>
<proteinExistence type="predicted"/>
<feature type="compositionally biased region" description="Low complexity" evidence="3">
    <location>
        <begin position="418"/>
        <end position="428"/>
    </location>
</feature>
<dbReference type="Gene3D" id="2.30.30.40">
    <property type="entry name" value="SH3 Domains"/>
    <property type="match status" value="1"/>
</dbReference>
<gene>
    <name evidence="5" type="ORF">LTR78_001641</name>
</gene>
<feature type="compositionally biased region" description="Low complexity" evidence="3">
    <location>
        <begin position="109"/>
        <end position="118"/>
    </location>
</feature>
<feature type="compositionally biased region" description="Low complexity" evidence="3">
    <location>
        <begin position="617"/>
        <end position="626"/>
    </location>
</feature>
<dbReference type="CDD" id="cd11887">
    <property type="entry name" value="SH3_Bbc1"/>
    <property type="match status" value="1"/>
</dbReference>
<feature type="compositionally biased region" description="Acidic residues" evidence="3">
    <location>
        <begin position="396"/>
        <end position="412"/>
    </location>
</feature>
<feature type="compositionally biased region" description="Pro residues" evidence="3">
    <location>
        <begin position="706"/>
        <end position="717"/>
    </location>
</feature>
<keyword evidence="6" id="KW-1185">Reference proteome</keyword>
<feature type="compositionally biased region" description="Polar residues" evidence="3">
    <location>
        <begin position="921"/>
        <end position="936"/>
    </location>
</feature>
<dbReference type="Pfam" id="PF25459">
    <property type="entry name" value="AIM3_BBC1_C"/>
    <property type="match status" value="1"/>
</dbReference>
<dbReference type="PANTHER" id="PTHR46026:SF1">
    <property type="entry name" value="RHO-TYPE GUANINE NUCLEOTIDE EXCHANGE FACTOR, ISOFORM F"/>
    <property type="match status" value="1"/>
</dbReference>
<dbReference type="SUPFAM" id="SSF50044">
    <property type="entry name" value="SH3-domain"/>
    <property type="match status" value="1"/>
</dbReference>
<dbReference type="AlphaFoldDB" id="A0AAE0WV16"/>
<name>A0AAE0WV16_9PEZI</name>
<dbReference type="Pfam" id="PF00018">
    <property type="entry name" value="SH3_1"/>
    <property type="match status" value="1"/>
</dbReference>
<feature type="domain" description="SH3" evidence="4">
    <location>
        <begin position="3"/>
        <end position="67"/>
    </location>
</feature>
<dbReference type="PROSITE" id="PS50002">
    <property type="entry name" value="SH3"/>
    <property type="match status" value="1"/>
</dbReference>
<accession>A0AAE0WV16</accession>
<organism evidence="5 6">
    <name type="scientific">Recurvomyces mirabilis</name>
    <dbReference type="NCBI Taxonomy" id="574656"/>
    <lineage>
        <taxon>Eukaryota</taxon>
        <taxon>Fungi</taxon>
        <taxon>Dikarya</taxon>
        <taxon>Ascomycota</taxon>
        <taxon>Pezizomycotina</taxon>
        <taxon>Dothideomycetes</taxon>
        <taxon>Dothideomycetidae</taxon>
        <taxon>Mycosphaerellales</taxon>
        <taxon>Teratosphaeriaceae</taxon>
        <taxon>Recurvomyces</taxon>
    </lineage>
</organism>
<feature type="compositionally biased region" description="Low complexity" evidence="3">
    <location>
        <begin position="84"/>
        <end position="97"/>
    </location>
</feature>
<feature type="region of interest" description="Disordered" evidence="3">
    <location>
        <begin position="65"/>
        <end position="180"/>
    </location>
</feature>
<feature type="compositionally biased region" description="Pro residues" evidence="3">
    <location>
        <begin position="792"/>
        <end position="805"/>
    </location>
</feature>
<feature type="compositionally biased region" description="Basic and acidic residues" evidence="3">
    <location>
        <begin position="283"/>
        <end position="308"/>
    </location>
</feature>
<sequence>MAGMPFKVKAIYEYTSQHDDDLKFPIGQVINVTELEGDDWYVGDYTDASGAKHDGLFPKNFVERYEPEVPSRPARAARPKSMLQQSQPPQAQAVPQPTRGQEDEEQEDVPVVPAASKPQPQPPSVDIPEPSRKDEEVKSPPSATREPVAQATPPAPKPAPAELAATSTAKAGPPPIAPKSNAFKDRIAAFNSAGAAPVAPLGTKAPRNDYIKKPFVAPPPSRNAYIPPVQKVEPVHKPYIRDEDPEIRQREEEDHAAAEAAGLTGDSHGPAAEDEEDAPKPMSLKERMALLQKEQEAARNRHAVEAPRKKPPVKKASESSERSIPPPVPAHEAAEEGEGLERVPTQRKSLDVNRERPRVPSSQRRPADPMSPLPSAPAHEILSGGEEADQSGAGELTEDDTGTIGPGDDEDEKPLPGPRAAAAPLHGADVGNEEDTIENQGDDEEEELDEEEQRKQRLRERMARLAGGQQGGGPFNPFGMPPAAAPAAKKRSTREKHPEEEAAASAPQIPQMLAMPGMGGAMPKVRSPEVEEPDHMSRAGTIPRDVEADDENEEPTPPRRSTTMDRGEAPPVPKDRPVPAAPQERAVHPLPPSDTSRPVPRPPPTESRPVPPPPPAAALTSPGPGSESDDEMSMHAKRSSTEHSGIEPPLPIRTGAPPVPARELPQSPGNKRISAFGNEPSSATSDKRASRVPPPVPGSDIMSPGSPRPPPPPPPTAVPTRTNTDFLAAANEETERGESDYEGDYDTDIASSAPHKDALKGHAREPSDSTTADEMTPVSSPPPLPQQNAPRAVPPPPPQAAPPKSRPSMDTPRAPPPVPPPTGRQTQDDDDEYDPYKYTEASRAPPPQVPGAIPIAAPPIPPDVPSMIHEESSADDMPTPGPAPPPRRSTERAPPPPPAAERAPPMPPVSTQPPPPVQPGISRSATRQSMDTQRQVSGARRSMEQSRPAGDQGQMAHDLDLSQDTQWWTAPQPLPPSLQARNGIDILSESEESQKSRRGGRTTISKDIYILYMDYSQTVITAQYDSKDPSDIQLEQRHEPPPPKPRQDQLEDYWQRFGRRIAEQVGSVGHSKKDSTVSDGTPAALPLESIKAHADALLPIGTRAYGALVYANLANASILQNDEIRPGDIITVRNAKFEGHHGTMRQKYKAEYGTHASGAGHVGVVEEWDGTRRAVRVWEQGREKKGGVRSEKLRLGDLRSGEVRVWRVVGREWVGWAD</sequence>
<protein>
    <recommendedName>
        <fullName evidence="4">SH3 domain-containing protein</fullName>
    </recommendedName>
</protein>
<dbReference type="InterPro" id="IPR057402">
    <property type="entry name" value="AIM3_BBC1_C"/>
</dbReference>
<feature type="compositionally biased region" description="Basic and acidic residues" evidence="3">
    <location>
        <begin position="562"/>
        <end position="577"/>
    </location>
</feature>
<dbReference type="InterPro" id="IPR001452">
    <property type="entry name" value="SH3_domain"/>
</dbReference>
<feature type="compositionally biased region" description="Pro residues" evidence="3">
    <location>
        <begin position="879"/>
        <end position="918"/>
    </location>
</feature>
<dbReference type="SMART" id="SM00326">
    <property type="entry name" value="SH3"/>
    <property type="match status" value="1"/>
</dbReference>
<evidence type="ECO:0000259" key="4">
    <source>
        <dbReference type="PROSITE" id="PS50002"/>
    </source>
</evidence>
<feature type="compositionally biased region" description="Basic and acidic residues" evidence="3">
    <location>
        <begin position="452"/>
        <end position="463"/>
    </location>
</feature>
<feature type="compositionally biased region" description="Basic and acidic residues" evidence="3">
    <location>
        <begin position="348"/>
        <end position="358"/>
    </location>
</feature>
<reference evidence="5" key="1">
    <citation type="submission" date="2023-07" db="EMBL/GenBank/DDBJ databases">
        <title>Black Yeasts Isolated from many extreme environments.</title>
        <authorList>
            <person name="Coleine C."/>
            <person name="Stajich J.E."/>
            <person name="Selbmann L."/>
        </authorList>
    </citation>
    <scope>NUCLEOTIDE SEQUENCE</scope>
    <source>
        <strain evidence="5">CCFEE 5485</strain>
    </source>
</reference>
<feature type="compositionally biased region" description="Acidic residues" evidence="3">
    <location>
        <begin position="431"/>
        <end position="451"/>
    </location>
</feature>
<evidence type="ECO:0000313" key="6">
    <source>
        <dbReference type="Proteomes" id="UP001274830"/>
    </source>
</evidence>
<dbReference type="EMBL" id="JAUTXT010000004">
    <property type="protein sequence ID" value="KAK3678344.1"/>
    <property type="molecule type" value="Genomic_DNA"/>
</dbReference>
<feature type="region of interest" description="Disordered" evidence="3">
    <location>
        <begin position="194"/>
        <end position="982"/>
    </location>
</feature>
<feature type="compositionally biased region" description="Pro residues" evidence="3">
    <location>
        <begin position="599"/>
        <end position="616"/>
    </location>
</feature>
<feature type="compositionally biased region" description="Basic and acidic residues" evidence="3">
    <location>
        <begin position="526"/>
        <end position="537"/>
    </location>
</feature>
<evidence type="ECO:0000256" key="1">
    <source>
        <dbReference type="ARBA" id="ARBA00022443"/>
    </source>
</evidence>
<dbReference type="Proteomes" id="UP001274830">
    <property type="component" value="Unassembled WGS sequence"/>
</dbReference>
<dbReference type="InterPro" id="IPR035552">
    <property type="entry name" value="Mti1_SH3"/>
</dbReference>
<keyword evidence="1 2" id="KW-0728">SH3 domain</keyword>
<dbReference type="InterPro" id="IPR036028">
    <property type="entry name" value="SH3-like_dom_sf"/>
</dbReference>
<feature type="compositionally biased region" description="Basic and acidic residues" evidence="3">
    <location>
        <begin position="754"/>
        <end position="767"/>
    </location>
</feature>
<feature type="compositionally biased region" description="Basic and acidic residues" evidence="3">
    <location>
        <begin position="129"/>
        <end position="138"/>
    </location>
</feature>
<evidence type="ECO:0000313" key="5">
    <source>
        <dbReference type="EMBL" id="KAK3678344.1"/>
    </source>
</evidence>
<dbReference type="PANTHER" id="PTHR46026">
    <property type="entry name" value="RHO-TYPE GUANINE NUCLEOTIDE EXCHANGE FACTOR, ISOFORM F"/>
    <property type="match status" value="1"/>
</dbReference>